<dbReference type="STRING" id="477690.SAMN05216474_0290"/>
<feature type="region of interest" description="Disordered" evidence="1">
    <location>
        <begin position="74"/>
        <end position="101"/>
    </location>
</feature>
<protein>
    <submittedName>
        <fullName evidence="3">Uncharacterized protein</fullName>
    </submittedName>
</protein>
<evidence type="ECO:0000313" key="4">
    <source>
        <dbReference type="Proteomes" id="UP000236454"/>
    </source>
</evidence>
<evidence type="ECO:0000256" key="1">
    <source>
        <dbReference type="SAM" id="MobiDB-lite"/>
    </source>
</evidence>
<feature type="transmembrane region" description="Helical" evidence="2">
    <location>
        <begin position="6"/>
        <end position="24"/>
    </location>
</feature>
<dbReference type="OrthoDB" id="980645at2"/>
<dbReference type="AlphaFoldDB" id="A0A1I6XL46"/>
<keyword evidence="4" id="KW-1185">Reference proteome</keyword>
<dbReference type="Proteomes" id="UP000236454">
    <property type="component" value="Unassembled WGS sequence"/>
</dbReference>
<gene>
    <name evidence="3" type="ORF">SAMN05216474_0290</name>
</gene>
<dbReference type="EMBL" id="FPAS01000001">
    <property type="protein sequence ID" value="SFT39069.1"/>
    <property type="molecule type" value="Genomic_DNA"/>
</dbReference>
<keyword evidence="2" id="KW-0472">Membrane</keyword>
<organism evidence="3 4">
    <name type="scientific">Lishizhenia tianjinensis</name>
    <dbReference type="NCBI Taxonomy" id="477690"/>
    <lineage>
        <taxon>Bacteria</taxon>
        <taxon>Pseudomonadati</taxon>
        <taxon>Bacteroidota</taxon>
        <taxon>Flavobacteriia</taxon>
        <taxon>Flavobacteriales</taxon>
        <taxon>Crocinitomicaceae</taxon>
        <taxon>Lishizhenia</taxon>
    </lineage>
</organism>
<evidence type="ECO:0000256" key="2">
    <source>
        <dbReference type="SAM" id="Phobius"/>
    </source>
</evidence>
<proteinExistence type="predicted"/>
<accession>A0A1I6XL46</accession>
<reference evidence="3 4" key="1">
    <citation type="submission" date="2016-10" db="EMBL/GenBank/DDBJ databases">
        <authorList>
            <person name="de Groot N.N."/>
        </authorList>
    </citation>
    <scope>NUCLEOTIDE SEQUENCE [LARGE SCALE GENOMIC DNA]</scope>
    <source>
        <strain evidence="3 4">CGMCC 1.7005</strain>
    </source>
</reference>
<keyword evidence="2" id="KW-0812">Transmembrane</keyword>
<dbReference type="RefSeq" id="WP_090245535.1">
    <property type="nucleotide sequence ID" value="NZ_FPAS01000001.1"/>
</dbReference>
<evidence type="ECO:0000313" key="3">
    <source>
        <dbReference type="EMBL" id="SFT39069.1"/>
    </source>
</evidence>
<keyword evidence="2" id="KW-1133">Transmembrane helix</keyword>
<feature type="compositionally biased region" description="Basic and acidic residues" evidence="1">
    <location>
        <begin position="82"/>
        <end position="101"/>
    </location>
</feature>
<name>A0A1I6XL46_9FLAO</name>
<sequence length="145" mass="16812">MEERLILSAGMRIFAGIVILIYVFSLSKPVQTILHFTQNQEQIAEELCENKDQEELECNGKCYLMKELANEVNDDQALNSEENSKPSKKDSKSQFKQKDYERLNNPVDLPIYFLEKDEKNFIPYSYHLATFTGDITVPPPQVLYI</sequence>